<keyword evidence="3" id="KW-1185">Reference proteome</keyword>
<name>A0A8T0IZG8_CERPU</name>
<organism evidence="2 3">
    <name type="scientific">Ceratodon purpureus</name>
    <name type="common">Fire moss</name>
    <name type="synonym">Dicranum purpureum</name>
    <dbReference type="NCBI Taxonomy" id="3225"/>
    <lineage>
        <taxon>Eukaryota</taxon>
        <taxon>Viridiplantae</taxon>
        <taxon>Streptophyta</taxon>
        <taxon>Embryophyta</taxon>
        <taxon>Bryophyta</taxon>
        <taxon>Bryophytina</taxon>
        <taxon>Bryopsida</taxon>
        <taxon>Dicranidae</taxon>
        <taxon>Pseudoditrichales</taxon>
        <taxon>Ditrichaceae</taxon>
        <taxon>Ceratodon</taxon>
    </lineage>
</organism>
<evidence type="ECO:0000313" key="2">
    <source>
        <dbReference type="EMBL" id="KAG0588051.1"/>
    </source>
</evidence>
<feature type="non-terminal residue" evidence="2">
    <location>
        <position position="1"/>
    </location>
</feature>
<sequence>LSFDFPAIVFKTPTHNTIQHPPRVFNTPTKRVQLDERVELVHIQLATTENGISPPKPHPAAPDSPRKASHKSGNPHDYPAHAACATHRSSPPKPGATVLPYHPIRAGS</sequence>
<gene>
    <name evidence="2" type="ORF">KC19_2G211800</name>
</gene>
<reference evidence="2" key="1">
    <citation type="submission" date="2020-06" db="EMBL/GenBank/DDBJ databases">
        <title>WGS assembly of Ceratodon purpureus strain R40.</title>
        <authorList>
            <person name="Carey S.B."/>
            <person name="Jenkins J."/>
            <person name="Shu S."/>
            <person name="Lovell J.T."/>
            <person name="Sreedasyam A."/>
            <person name="Maumus F."/>
            <person name="Tiley G.P."/>
            <person name="Fernandez-Pozo N."/>
            <person name="Barry K."/>
            <person name="Chen C."/>
            <person name="Wang M."/>
            <person name="Lipzen A."/>
            <person name="Daum C."/>
            <person name="Saski C.A."/>
            <person name="Payton A.C."/>
            <person name="Mcbreen J.C."/>
            <person name="Conrad R.E."/>
            <person name="Kollar L.M."/>
            <person name="Olsson S."/>
            <person name="Huttunen S."/>
            <person name="Landis J.B."/>
            <person name="Wickett N.J."/>
            <person name="Johnson M.G."/>
            <person name="Rensing S.A."/>
            <person name="Grimwood J."/>
            <person name="Schmutz J."/>
            <person name="Mcdaniel S.F."/>
        </authorList>
    </citation>
    <scope>NUCLEOTIDE SEQUENCE</scope>
    <source>
        <strain evidence="2">R40</strain>
    </source>
</reference>
<evidence type="ECO:0000313" key="3">
    <source>
        <dbReference type="Proteomes" id="UP000822688"/>
    </source>
</evidence>
<protein>
    <submittedName>
        <fullName evidence="2">Uncharacterized protein</fullName>
    </submittedName>
</protein>
<accession>A0A8T0IZG8</accession>
<dbReference type="AlphaFoldDB" id="A0A8T0IZG8"/>
<dbReference type="Proteomes" id="UP000822688">
    <property type="component" value="Chromosome 2"/>
</dbReference>
<proteinExistence type="predicted"/>
<feature type="region of interest" description="Disordered" evidence="1">
    <location>
        <begin position="46"/>
        <end position="108"/>
    </location>
</feature>
<evidence type="ECO:0000256" key="1">
    <source>
        <dbReference type="SAM" id="MobiDB-lite"/>
    </source>
</evidence>
<comment type="caution">
    <text evidence="2">The sequence shown here is derived from an EMBL/GenBank/DDBJ whole genome shotgun (WGS) entry which is preliminary data.</text>
</comment>
<dbReference type="EMBL" id="CM026422">
    <property type="protein sequence ID" value="KAG0588051.1"/>
    <property type="molecule type" value="Genomic_DNA"/>
</dbReference>